<proteinExistence type="predicted"/>
<gene>
    <name evidence="5" type="ORF">PSQ39_10440</name>
</gene>
<dbReference type="NCBIfam" id="TIGR00254">
    <property type="entry name" value="GGDEF"/>
    <property type="match status" value="1"/>
</dbReference>
<dbReference type="Pfam" id="PF08448">
    <property type="entry name" value="PAS_4"/>
    <property type="match status" value="1"/>
</dbReference>
<protein>
    <submittedName>
        <fullName evidence="5">EAL domain-containing protein</fullName>
    </submittedName>
</protein>
<evidence type="ECO:0000259" key="2">
    <source>
        <dbReference type="PROSITE" id="PS50113"/>
    </source>
</evidence>
<reference evidence="5 6" key="1">
    <citation type="submission" date="2023-02" db="EMBL/GenBank/DDBJ databases">
        <title>Bacterial whole genome sequence for Curvibacter sp. HBC28.</title>
        <authorList>
            <person name="Le V."/>
            <person name="Ko S.-R."/>
            <person name="Ahn C.-Y."/>
            <person name="Oh H.-M."/>
        </authorList>
    </citation>
    <scope>NUCLEOTIDE SEQUENCE [LARGE SCALE GENOMIC DNA]</scope>
    <source>
        <strain evidence="5 6">HBC28</strain>
    </source>
</reference>
<keyword evidence="6" id="KW-1185">Reference proteome</keyword>
<dbReference type="InterPro" id="IPR001610">
    <property type="entry name" value="PAC"/>
</dbReference>
<sequence length="986" mass="109072">MTLLIAGLSAYLARADFQATWDRADERDAHLLIHVGQQLDRLFSAADSTLQGLQSDLHDPLVQSASPVLRHRLLFGRLQDRPALGSLQVMDRFGLVKEEAASLNSAPGEVDERDYFRAQRDANEDALFVSGPYLSKVTGQRELGLSRRLNGGQGQFQGVVLGTLNQAYLQNLIEGLELEHGAALWLERRDGTWLAGAPRPAEATEWLPQLSELSGPGHLRLPAARGLPTRVISYLNVQDWPLRLVLARSRGSIEAAWWQRTAGIAGVTLMLMIGCLGMAALFERELRRRQRVSLQLSHAEGHLRTILNHLPSLVSYWDRDWRNLFANHLHRDWFGLLPEFMRGERLPDLLGATMTRRYGYHLEQALLGRAQTFEWPVQGPDHVPRTLLVSLAPDLRAGEVAGVFAQIVDISERKQAEAQVFEEKERFRVTLSSIGDAVITVDVHGRVTYLNPVAELMTGWRNDLAQGLAVERVMPIVHSQDGSPVRSPVRVALELQKTVGLATESALVRLDGQRFDIEDSAAPITDRHGDIIGAVMVFHDISEMRSMAIRMAHLAQHDALTGLPNRLLLHDRAQHAIDMAQRDGRQVAVMYLDLDRFKTVNDSLGHEAGDRLLVEFSRRLSTAIRNTDILSRQGGDEFVVLQTGLSDPAQAGQLAQKLLRLCAAPFMLHGHELNVSASIGISLYPGDGESFDELAKHADAALYAAKSAGRNRFHFFTRALGVAAQERLQQEQALKSALQNQEIYVEYQPKVDFSSDELVGVEALVRWRRNGQVVSPAQFIPVAEDSGQIVEIGRHVLRTACRDACEVLVGPLFSVPVAVNVSIRQLTDPGFIGDLKAALAESGLPGHALEIEVTESVLMQNMEAAAEVLGKIKALGVRIAIDDFGTGYSSLAYLASLPVDVLKIDKFFVDAYATHPKNMAVITAIIDLAQHLRLDVIAEGVETRSQADFLLAHGCRCMQGFYFSRPLSLAALQEYAKRMQTELLRA</sequence>
<dbReference type="NCBIfam" id="TIGR00229">
    <property type="entry name" value="sensory_box"/>
    <property type="match status" value="2"/>
</dbReference>
<organism evidence="5 6">
    <name type="scientific">Curvibacter microcysteis</name>
    <dbReference type="NCBI Taxonomy" id="3026419"/>
    <lineage>
        <taxon>Bacteria</taxon>
        <taxon>Pseudomonadati</taxon>
        <taxon>Pseudomonadota</taxon>
        <taxon>Betaproteobacteria</taxon>
        <taxon>Burkholderiales</taxon>
        <taxon>Comamonadaceae</taxon>
        <taxon>Curvibacter</taxon>
    </lineage>
</organism>
<evidence type="ECO:0000259" key="3">
    <source>
        <dbReference type="PROSITE" id="PS50883"/>
    </source>
</evidence>
<dbReference type="CDD" id="cd01948">
    <property type="entry name" value="EAL"/>
    <property type="match status" value="1"/>
</dbReference>
<dbReference type="InterPro" id="IPR013656">
    <property type="entry name" value="PAS_4"/>
</dbReference>
<dbReference type="Gene3D" id="3.30.450.20">
    <property type="entry name" value="PAS domain"/>
    <property type="match status" value="3"/>
</dbReference>
<dbReference type="InterPro" id="IPR001633">
    <property type="entry name" value="EAL_dom"/>
</dbReference>
<dbReference type="SMART" id="SM00086">
    <property type="entry name" value="PAC"/>
    <property type="match status" value="2"/>
</dbReference>
<dbReference type="EMBL" id="JAQSIO010000003">
    <property type="protein sequence ID" value="MDD0815048.1"/>
    <property type="molecule type" value="Genomic_DNA"/>
</dbReference>
<comment type="caution">
    <text evidence="5">The sequence shown here is derived from an EMBL/GenBank/DDBJ whole genome shotgun (WGS) entry which is preliminary data.</text>
</comment>
<dbReference type="InterPro" id="IPR013767">
    <property type="entry name" value="PAS_fold"/>
</dbReference>
<dbReference type="PROSITE" id="PS50887">
    <property type="entry name" value="GGDEF"/>
    <property type="match status" value="1"/>
</dbReference>
<dbReference type="PROSITE" id="PS50113">
    <property type="entry name" value="PAC"/>
    <property type="match status" value="1"/>
</dbReference>
<dbReference type="InterPro" id="IPR000014">
    <property type="entry name" value="PAS"/>
</dbReference>
<dbReference type="SUPFAM" id="SSF141868">
    <property type="entry name" value="EAL domain-like"/>
    <property type="match status" value="1"/>
</dbReference>
<dbReference type="Gene3D" id="3.20.20.450">
    <property type="entry name" value="EAL domain"/>
    <property type="match status" value="1"/>
</dbReference>
<dbReference type="InterPro" id="IPR035965">
    <property type="entry name" value="PAS-like_dom_sf"/>
</dbReference>
<dbReference type="InterPro" id="IPR052155">
    <property type="entry name" value="Biofilm_reg_signaling"/>
</dbReference>
<dbReference type="InterPro" id="IPR043128">
    <property type="entry name" value="Rev_trsase/Diguanyl_cyclase"/>
</dbReference>
<dbReference type="SMART" id="SM00267">
    <property type="entry name" value="GGDEF"/>
    <property type="match status" value="1"/>
</dbReference>
<dbReference type="InterPro" id="IPR000700">
    <property type="entry name" value="PAS-assoc_C"/>
</dbReference>
<dbReference type="Pfam" id="PF00989">
    <property type="entry name" value="PAS"/>
    <property type="match status" value="1"/>
</dbReference>
<dbReference type="PANTHER" id="PTHR44757">
    <property type="entry name" value="DIGUANYLATE CYCLASE DGCP"/>
    <property type="match status" value="1"/>
</dbReference>
<feature type="domain" description="EAL" evidence="3">
    <location>
        <begin position="727"/>
        <end position="980"/>
    </location>
</feature>
<name>A0ABT5MEP3_9BURK</name>
<dbReference type="SMART" id="SM00052">
    <property type="entry name" value="EAL"/>
    <property type="match status" value="1"/>
</dbReference>
<feature type="domain" description="PAC" evidence="2">
    <location>
        <begin position="501"/>
        <end position="553"/>
    </location>
</feature>
<dbReference type="PANTHER" id="PTHR44757:SF4">
    <property type="entry name" value="DIGUANYLATE CYCLASE DGCE-RELATED"/>
    <property type="match status" value="1"/>
</dbReference>
<dbReference type="CDD" id="cd00130">
    <property type="entry name" value="PAS"/>
    <property type="match status" value="2"/>
</dbReference>
<evidence type="ECO:0000259" key="4">
    <source>
        <dbReference type="PROSITE" id="PS50887"/>
    </source>
</evidence>
<evidence type="ECO:0000259" key="1">
    <source>
        <dbReference type="PROSITE" id="PS50112"/>
    </source>
</evidence>
<dbReference type="SUPFAM" id="SSF55785">
    <property type="entry name" value="PYP-like sensor domain (PAS domain)"/>
    <property type="match status" value="2"/>
</dbReference>
<feature type="domain" description="GGDEF" evidence="4">
    <location>
        <begin position="585"/>
        <end position="718"/>
    </location>
</feature>
<dbReference type="Gene3D" id="3.30.70.270">
    <property type="match status" value="1"/>
</dbReference>
<dbReference type="SMART" id="SM00091">
    <property type="entry name" value="PAS"/>
    <property type="match status" value="2"/>
</dbReference>
<evidence type="ECO:0000313" key="5">
    <source>
        <dbReference type="EMBL" id="MDD0815048.1"/>
    </source>
</evidence>
<dbReference type="PROSITE" id="PS50112">
    <property type="entry name" value="PAS"/>
    <property type="match status" value="1"/>
</dbReference>
<dbReference type="InterPro" id="IPR000160">
    <property type="entry name" value="GGDEF_dom"/>
</dbReference>
<accession>A0ABT5MEP3</accession>
<dbReference type="Proteomes" id="UP001528672">
    <property type="component" value="Unassembled WGS sequence"/>
</dbReference>
<dbReference type="CDD" id="cd12914">
    <property type="entry name" value="PDC1_DGC_like"/>
    <property type="match status" value="1"/>
</dbReference>
<dbReference type="Pfam" id="PF00990">
    <property type="entry name" value="GGDEF"/>
    <property type="match status" value="1"/>
</dbReference>
<dbReference type="Pfam" id="PF00563">
    <property type="entry name" value="EAL"/>
    <property type="match status" value="1"/>
</dbReference>
<evidence type="ECO:0000313" key="6">
    <source>
        <dbReference type="Proteomes" id="UP001528672"/>
    </source>
</evidence>
<dbReference type="PROSITE" id="PS50883">
    <property type="entry name" value="EAL"/>
    <property type="match status" value="1"/>
</dbReference>
<dbReference type="CDD" id="cd01949">
    <property type="entry name" value="GGDEF"/>
    <property type="match status" value="1"/>
</dbReference>
<dbReference type="InterPro" id="IPR035919">
    <property type="entry name" value="EAL_sf"/>
</dbReference>
<dbReference type="SUPFAM" id="SSF55073">
    <property type="entry name" value="Nucleotide cyclase"/>
    <property type="match status" value="1"/>
</dbReference>
<dbReference type="InterPro" id="IPR029787">
    <property type="entry name" value="Nucleotide_cyclase"/>
</dbReference>
<feature type="domain" description="PAS" evidence="1">
    <location>
        <begin position="423"/>
        <end position="496"/>
    </location>
</feature>